<sequence>MSASVSAQRGERLRISEIFFSVQGESSRVGLPTVFVRLTGCPLRCTWCDTEYAFSGGNFRSIAEIIDEVATHGTPWVCVTGGEPLAQPACLSLLTALCDAGYKVSLETSGALDVAPVDPRVSKIMDLKAPGSGEEARNLWANLAHLNPHDELKFVLADEADYLWAREQMNKRYLHELCPVLMSPVASTLSPADLAEWLLRDKLPVRMQVQLHKVIWGNVQGR</sequence>
<comment type="caution">
    <text evidence="8">Lacks conserved residue(s) required for the propagation of feature annotation.</text>
</comment>
<dbReference type="Proteomes" id="UP001410394">
    <property type="component" value="Unassembled WGS sequence"/>
</dbReference>
<dbReference type="EMBL" id="JBDIVE010000001">
    <property type="protein sequence ID" value="MEN3067528.1"/>
    <property type="molecule type" value="Genomic_DNA"/>
</dbReference>
<gene>
    <name evidence="8 10" type="primary">queE</name>
    <name evidence="10" type="ORF">ABDB84_03490</name>
</gene>
<comment type="caution">
    <text evidence="10">The sequence shown here is derived from an EMBL/GenBank/DDBJ whole genome shotgun (WGS) entry which is preliminary data.</text>
</comment>
<comment type="catalytic activity">
    <reaction evidence="8">
        <text>6-carboxy-5,6,7,8-tetrahydropterin + H(+) = 7-carboxy-7-carbaguanine + NH4(+)</text>
        <dbReference type="Rhea" id="RHEA:27974"/>
        <dbReference type="ChEBI" id="CHEBI:15378"/>
        <dbReference type="ChEBI" id="CHEBI:28938"/>
        <dbReference type="ChEBI" id="CHEBI:61032"/>
        <dbReference type="ChEBI" id="CHEBI:61036"/>
        <dbReference type="EC" id="4.3.99.3"/>
    </reaction>
</comment>
<comment type="function">
    <text evidence="8">Catalyzes the complex heterocyclic radical-mediated conversion of 6-carboxy-5,6,7,8-tetrahydropterin (CPH4) to 7-carboxy-7-deazaguanine (CDG), a step common to the biosynthetic pathways of all 7-deazapurine-containing compounds.</text>
</comment>
<comment type="subunit">
    <text evidence="8">Homodimer.</text>
</comment>
<dbReference type="InterPro" id="IPR024924">
    <property type="entry name" value="7-CO-7-deazaguanine_synth-like"/>
</dbReference>
<keyword evidence="1 8" id="KW-0004">4Fe-4S</keyword>
<comment type="cofactor">
    <cofactor evidence="8">
        <name>[4Fe-4S] cluster</name>
        <dbReference type="ChEBI" id="CHEBI:49883"/>
    </cofactor>
    <text evidence="8">Binds 1 [4Fe-4S] cluster. The cluster is coordinated with 3 cysteines and an exchangeable S-adenosyl-L-methionine.</text>
</comment>
<organism evidence="10 11">
    <name type="scientific">Uliginosibacterium sediminicola</name>
    <dbReference type="NCBI Taxonomy" id="2024550"/>
    <lineage>
        <taxon>Bacteria</taxon>
        <taxon>Pseudomonadati</taxon>
        <taxon>Pseudomonadota</taxon>
        <taxon>Betaproteobacteria</taxon>
        <taxon>Rhodocyclales</taxon>
        <taxon>Zoogloeaceae</taxon>
        <taxon>Uliginosibacterium</taxon>
    </lineage>
</organism>
<keyword evidence="2 8" id="KW-0949">S-adenosyl-L-methionine</keyword>
<evidence type="ECO:0000256" key="3">
    <source>
        <dbReference type="ARBA" id="ARBA00022723"/>
    </source>
</evidence>
<dbReference type="PANTHER" id="PTHR42836">
    <property type="entry name" value="7-CARBOXY-7-DEAZAGUANINE SYNTHASE"/>
    <property type="match status" value="1"/>
</dbReference>
<feature type="binding site" evidence="8">
    <location>
        <position position="50"/>
    </location>
    <ligand>
        <name>Mg(2+)</name>
        <dbReference type="ChEBI" id="CHEBI:18420"/>
    </ligand>
</feature>
<evidence type="ECO:0000313" key="10">
    <source>
        <dbReference type="EMBL" id="MEN3067528.1"/>
    </source>
</evidence>
<dbReference type="InterPro" id="IPR027621">
    <property type="entry name" value="rSAM_QueE_gams"/>
</dbReference>
<evidence type="ECO:0000256" key="1">
    <source>
        <dbReference type="ARBA" id="ARBA00022485"/>
    </source>
</evidence>
<keyword evidence="11" id="KW-1185">Reference proteome</keyword>
<keyword evidence="6 8" id="KW-0411">Iron-sulfur</keyword>
<dbReference type="InterPro" id="IPR013785">
    <property type="entry name" value="Aldolase_TIM"/>
</dbReference>
<dbReference type="SUPFAM" id="SSF102114">
    <property type="entry name" value="Radical SAM enzymes"/>
    <property type="match status" value="1"/>
</dbReference>
<dbReference type="PROSITE" id="PS51918">
    <property type="entry name" value="RADICAL_SAM"/>
    <property type="match status" value="1"/>
</dbReference>
<dbReference type="Gene3D" id="3.20.20.70">
    <property type="entry name" value="Aldolase class I"/>
    <property type="match status" value="1"/>
</dbReference>
<evidence type="ECO:0000256" key="5">
    <source>
        <dbReference type="ARBA" id="ARBA00023004"/>
    </source>
</evidence>
<comment type="cofactor">
    <cofactor evidence="8">
        <name>S-adenosyl-L-methionine</name>
        <dbReference type="ChEBI" id="CHEBI:59789"/>
    </cofactor>
    <text evidence="8">Binds 1 S-adenosyl-L-methionine per subunit.</text>
</comment>
<accession>A0ABU9YUY5</accession>
<dbReference type="PANTHER" id="PTHR42836:SF1">
    <property type="entry name" value="7-CARBOXY-7-DEAZAGUANINE SYNTHASE"/>
    <property type="match status" value="1"/>
</dbReference>
<evidence type="ECO:0000256" key="8">
    <source>
        <dbReference type="HAMAP-Rule" id="MF_00917"/>
    </source>
</evidence>
<feature type="binding site" evidence="8">
    <location>
        <position position="80"/>
    </location>
    <ligand>
        <name>substrate</name>
    </ligand>
</feature>
<feature type="binding site" evidence="8">
    <location>
        <position position="82"/>
    </location>
    <ligand>
        <name>S-adenosyl-L-methionine</name>
        <dbReference type="ChEBI" id="CHEBI:59789"/>
    </ligand>
</feature>
<feature type="binding site" evidence="8">
    <location>
        <position position="41"/>
    </location>
    <ligand>
        <name>[4Fe-4S] cluster</name>
        <dbReference type="ChEBI" id="CHEBI:49883"/>
        <note>4Fe-4S-S-AdoMet</note>
    </ligand>
</feature>
<reference evidence="10 11" key="1">
    <citation type="journal article" date="2018" name="Int. J. Syst. Evol. Microbiol.">
        <title>Uliginosibacterium sediminicola sp. nov., isolated from freshwater sediment.</title>
        <authorList>
            <person name="Hwang W.M."/>
            <person name="Kim S.M."/>
            <person name="Kang K."/>
            <person name="Ahn T.Y."/>
        </authorList>
    </citation>
    <scope>NUCLEOTIDE SEQUENCE [LARGE SCALE GENOMIC DNA]</scope>
    <source>
        <strain evidence="10 11">M1-21</strain>
    </source>
</reference>
<comment type="cofactor">
    <cofactor evidence="8">
        <name>Mg(2+)</name>
        <dbReference type="ChEBI" id="CHEBI:18420"/>
    </cofactor>
</comment>
<dbReference type="SFLD" id="SFLDS00029">
    <property type="entry name" value="Radical_SAM"/>
    <property type="match status" value="1"/>
</dbReference>
<feature type="binding site" evidence="8">
    <location>
        <position position="45"/>
    </location>
    <ligand>
        <name>[4Fe-4S] cluster</name>
        <dbReference type="ChEBI" id="CHEBI:49883"/>
        <note>4Fe-4S-S-AdoMet</note>
    </ligand>
</feature>
<keyword evidence="4 8" id="KW-0460">Magnesium</keyword>
<feature type="binding site" evidence="8">
    <location>
        <begin position="22"/>
        <end position="24"/>
    </location>
    <ligand>
        <name>substrate</name>
    </ligand>
</feature>
<comment type="similarity">
    <text evidence="8">Belongs to the radical SAM superfamily. 7-carboxy-7-deazaguanine synthase family.</text>
</comment>
<dbReference type="Pfam" id="PF04055">
    <property type="entry name" value="Radical_SAM"/>
    <property type="match status" value="1"/>
</dbReference>
<dbReference type="CDD" id="cd01335">
    <property type="entry name" value="Radical_SAM"/>
    <property type="match status" value="1"/>
</dbReference>
<dbReference type="InterPro" id="IPR007197">
    <property type="entry name" value="rSAM"/>
</dbReference>
<feature type="domain" description="Radical SAM core" evidence="9">
    <location>
        <begin position="28"/>
        <end position="218"/>
    </location>
</feature>
<dbReference type="EC" id="4.3.99.3" evidence="8"/>
<keyword evidence="7 8" id="KW-0456">Lyase</keyword>
<comment type="pathway">
    <text evidence="8">Purine metabolism; 7-cyano-7-deazaguanine biosynthesis.</text>
</comment>
<name>A0ABU9YUY5_9RHOO</name>
<feature type="binding site" evidence="8">
    <location>
        <position position="37"/>
    </location>
    <ligand>
        <name>substrate</name>
    </ligand>
</feature>
<feature type="binding site" evidence="8">
    <location>
        <begin position="47"/>
        <end position="49"/>
    </location>
    <ligand>
        <name>S-adenosyl-L-methionine</name>
        <dbReference type="ChEBI" id="CHEBI:59789"/>
    </ligand>
</feature>
<evidence type="ECO:0000256" key="7">
    <source>
        <dbReference type="ARBA" id="ARBA00023239"/>
    </source>
</evidence>
<dbReference type="RefSeq" id="WP_345918293.1">
    <property type="nucleotide sequence ID" value="NZ_JBDIVE010000001.1"/>
</dbReference>
<dbReference type="InterPro" id="IPR058240">
    <property type="entry name" value="rSAM_sf"/>
</dbReference>
<keyword evidence="3 8" id="KW-0479">Metal-binding</keyword>
<evidence type="ECO:0000256" key="4">
    <source>
        <dbReference type="ARBA" id="ARBA00022842"/>
    </source>
</evidence>
<feature type="binding site" evidence="8">
    <location>
        <position position="48"/>
    </location>
    <ligand>
        <name>[4Fe-4S] cluster</name>
        <dbReference type="ChEBI" id="CHEBI:49883"/>
        <note>4Fe-4S-S-AdoMet</note>
    </ligand>
</feature>
<keyword evidence="5 8" id="KW-0408">Iron</keyword>
<dbReference type="NCBIfam" id="TIGR04349">
    <property type="entry name" value="rSAM_QueE_gams"/>
    <property type="match status" value="1"/>
</dbReference>
<evidence type="ECO:0000256" key="2">
    <source>
        <dbReference type="ARBA" id="ARBA00022691"/>
    </source>
</evidence>
<evidence type="ECO:0000313" key="11">
    <source>
        <dbReference type="Proteomes" id="UP001410394"/>
    </source>
</evidence>
<dbReference type="GO" id="GO:0016829">
    <property type="term" value="F:lyase activity"/>
    <property type="evidence" value="ECO:0007669"/>
    <property type="project" value="UniProtKB-KW"/>
</dbReference>
<dbReference type="PIRSF" id="PIRSF000370">
    <property type="entry name" value="QueE"/>
    <property type="match status" value="1"/>
</dbReference>
<dbReference type="HAMAP" id="MF_00917">
    <property type="entry name" value="QueE"/>
    <property type="match status" value="1"/>
</dbReference>
<evidence type="ECO:0000259" key="9">
    <source>
        <dbReference type="PROSITE" id="PS51918"/>
    </source>
</evidence>
<keyword evidence="8" id="KW-0671">Queuosine biosynthesis</keyword>
<evidence type="ECO:0000256" key="6">
    <source>
        <dbReference type="ARBA" id="ARBA00023014"/>
    </source>
</evidence>
<proteinExistence type="inferred from homology"/>
<protein>
    <recommendedName>
        <fullName evidence="8">7-carboxy-7-deazaguanine synthase</fullName>
        <shortName evidence="8">CDG synthase</shortName>
        <ecNumber evidence="8">4.3.99.3</ecNumber>
    </recommendedName>
    <alternativeName>
        <fullName evidence="8">Queuosine biosynthesis protein QueE</fullName>
    </alternativeName>
</protein>